<feature type="compositionally biased region" description="Low complexity" evidence="4">
    <location>
        <begin position="75"/>
        <end position="99"/>
    </location>
</feature>
<dbReference type="Gene3D" id="2.130.10.30">
    <property type="entry name" value="Regulator of chromosome condensation 1/beta-lactamase-inhibitor protein II"/>
    <property type="match status" value="1"/>
</dbReference>
<dbReference type="KEGG" id="tmn:UCRPA7_1197"/>
<keyword evidence="2" id="KW-0677">Repeat</keyword>
<dbReference type="PANTHER" id="PTHR45982:SF1">
    <property type="entry name" value="REGULATOR OF CHROMOSOME CONDENSATION"/>
    <property type="match status" value="1"/>
</dbReference>
<keyword evidence="1" id="KW-0344">Guanine-nucleotide releasing factor</keyword>
<gene>
    <name evidence="6" type="ORF">UCRPA7_1197</name>
</gene>
<dbReference type="EMBL" id="KB932835">
    <property type="protein sequence ID" value="EOO03290.1"/>
    <property type="molecule type" value="Genomic_DNA"/>
</dbReference>
<feature type="repeat" description="RCC1" evidence="3">
    <location>
        <begin position="427"/>
        <end position="483"/>
    </location>
</feature>
<protein>
    <submittedName>
        <fullName evidence="6">Putative rcc1 domain-containing protein</fullName>
    </submittedName>
</protein>
<proteinExistence type="predicted"/>
<dbReference type="InterPro" id="IPR058923">
    <property type="entry name" value="RCC1-like_dom"/>
</dbReference>
<sequence length="610" mass="64090">MPPKKASAASTATAAKPAKTSAAAIKKAPAQAKKAAPKKAAATSTGTSTKPIANSSRKRKAQSEVAPPAKKKSKTSAIATKRATAPAKKAIASKTSTPAPVDDDKENLNPSGAKAKAKRKRTEEAEDVEDQVEAPAPKKAKPAAVKKEAAPRKIAVPKKVWPKIGVKINEAPPAPLDVYVFGEGSSGELGLGSKRGADGKKPIDVKRPRLNPNLSAKDIGVVQIACGGMHVVALTKDNKILTWGVNDQGALGRDTNWDGGLRDADADDSDEDDEDDTGVNPKESTPAEIDTSGIAPDTKFVQVVASDSASFALTEDGRVYGWGTFRAADGILGFSPTILIQKKPVLLSDPKKIVRLAAGSNHIMALDNKGKIHTWGTPEQNQLGRRCVQRDIKDSALRPGGIAFKRGTVIEKIACGSYHSFAIDKDGKVYAWGLNNFGELGIDHGAGESDAVVLEPTHIESLSNHKIIEIAGGEHHSLACTEDGKLITWGRIDGNQTGLARDKFTEENTIFDEHQKPRILKLPTVVDGLPSIVSVAAGTDNSFAITADGKAYSWGFSANYQTGQGTGDDIETPTHIDNTAVRGKKLVYAGAGGQYSILASIAEGPAVNGV</sequence>
<dbReference type="AlphaFoldDB" id="R8BVE2"/>
<evidence type="ECO:0000256" key="2">
    <source>
        <dbReference type="ARBA" id="ARBA00022737"/>
    </source>
</evidence>
<evidence type="ECO:0000256" key="4">
    <source>
        <dbReference type="SAM" id="MobiDB-lite"/>
    </source>
</evidence>
<feature type="repeat" description="RCC1" evidence="3">
    <location>
        <begin position="484"/>
        <end position="548"/>
    </location>
</feature>
<dbReference type="PROSITE" id="PS00625">
    <property type="entry name" value="RCC1_1"/>
    <property type="match status" value="1"/>
</dbReference>
<dbReference type="InterPro" id="IPR000408">
    <property type="entry name" value="Reg_chr_condens"/>
</dbReference>
<dbReference type="Pfam" id="PF25390">
    <property type="entry name" value="WD40_RLD"/>
    <property type="match status" value="1"/>
</dbReference>
<feature type="repeat" description="RCC1" evidence="3">
    <location>
        <begin position="549"/>
        <end position="602"/>
    </location>
</feature>
<dbReference type="eggNOG" id="KOG1426">
    <property type="taxonomic scope" value="Eukaryota"/>
</dbReference>
<feature type="repeat" description="RCC1" evidence="3">
    <location>
        <begin position="176"/>
        <end position="237"/>
    </location>
</feature>
<dbReference type="SUPFAM" id="SSF50985">
    <property type="entry name" value="RCC1/BLIP-II"/>
    <property type="match status" value="1"/>
</dbReference>
<feature type="compositionally biased region" description="Low complexity" evidence="4">
    <location>
        <begin position="1"/>
        <end position="51"/>
    </location>
</feature>
<dbReference type="PANTHER" id="PTHR45982">
    <property type="entry name" value="REGULATOR OF CHROMOSOME CONDENSATION"/>
    <property type="match status" value="1"/>
</dbReference>
<dbReference type="GeneID" id="19321324"/>
<organism evidence="6 7">
    <name type="scientific">Phaeoacremonium minimum (strain UCR-PA7)</name>
    <name type="common">Esca disease fungus</name>
    <name type="synonym">Togninia minima</name>
    <dbReference type="NCBI Taxonomy" id="1286976"/>
    <lineage>
        <taxon>Eukaryota</taxon>
        <taxon>Fungi</taxon>
        <taxon>Dikarya</taxon>
        <taxon>Ascomycota</taxon>
        <taxon>Pezizomycotina</taxon>
        <taxon>Sordariomycetes</taxon>
        <taxon>Sordariomycetidae</taxon>
        <taxon>Togniniales</taxon>
        <taxon>Togniniaceae</taxon>
        <taxon>Phaeoacremonium</taxon>
    </lineage>
</organism>
<feature type="repeat" description="RCC1" evidence="3">
    <location>
        <begin position="238"/>
        <end position="316"/>
    </location>
</feature>
<dbReference type="RefSeq" id="XP_007911975.1">
    <property type="nucleotide sequence ID" value="XM_007913784.1"/>
</dbReference>
<evidence type="ECO:0000256" key="1">
    <source>
        <dbReference type="ARBA" id="ARBA00022658"/>
    </source>
</evidence>
<evidence type="ECO:0000313" key="6">
    <source>
        <dbReference type="EMBL" id="EOO03290.1"/>
    </source>
</evidence>
<dbReference type="OrthoDB" id="61110at2759"/>
<dbReference type="InterPro" id="IPR051553">
    <property type="entry name" value="Ran_GTPase-activating"/>
</dbReference>
<feature type="region of interest" description="Disordered" evidence="4">
    <location>
        <begin position="252"/>
        <end position="292"/>
    </location>
</feature>
<name>R8BVE2_PHAM7</name>
<keyword evidence="7" id="KW-1185">Reference proteome</keyword>
<dbReference type="Proteomes" id="UP000014074">
    <property type="component" value="Unassembled WGS sequence"/>
</dbReference>
<feature type="repeat" description="RCC1" evidence="3">
    <location>
        <begin position="317"/>
        <end position="369"/>
    </location>
</feature>
<accession>R8BVE2</accession>
<feature type="compositionally biased region" description="Acidic residues" evidence="4">
    <location>
        <begin position="265"/>
        <end position="277"/>
    </location>
</feature>
<dbReference type="PROSITE" id="PS50012">
    <property type="entry name" value="RCC1_3"/>
    <property type="match status" value="7"/>
</dbReference>
<feature type="region of interest" description="Disordered" evidence="4">
    <location>
        <begin position="1"/>
        <end position="151"/>
    </location>
</feature>
<feature type="domain" description="RCC1-like" evidence="5">
    <location>
        <begin position="177"/>
        <end position="597"/>
    </location>
</feature>
<dbReference type="GO" id="GO:0005085">
    <property type="term" value="F:guanyl-nucleotide exchange factor activity"/>
    <property type="evidence" value="ECO:0007669"/>
    <property type="project" value="TreeGrafter"/>
</dbReference>
<evidence type="ECO:0000313" key="7">
    <source>
        <dbReference type="Proteomes" id="UP000014074"/>
    </source>
</evidence>
<feature type="repeat" description="RCC1" evidence="3">
    <location>
        <begin position="370"/>
        <end position="426"/>
    </location>
</feature>
<dbReference type="GO" id="GO:0005737">
    <property type="term" value="C:cytoplasm"/>
    <property type="evidence" value="ECO:0007669"/>
    <property type="project" value="TreeGrafter"/>
</dbReference>
<reference evidence="7" key="1">
    <citation type="journal article" date="2013" name="Genome Announc.">
        <title>Draft genome sequence of the ascomycete Phaeoacremonium aleophilum strain UCR-PA7, a causal agent of the esca disease complex in grapevines.</title>
        <authorList>
            <person name="Blanco-Ulate B."/>
            <person name="Rolshausen P."/>
            <person name="Cantu D."/>
        </authorList>
    </citation>
    <scope>NUCLEOTIDE SEQUENCE [LARGE SCALE GENOMIC DNA]</scope>
    <source>
        <strain evidence="7">UCR-PA7</strain>
    </source>
</reference>
<dbReference type="HOGENOM" id="CLU_005210_4_0_1"/>
<dbReference type="InterPro" id="IPR009091">
    <property type="entry name" value="RCC1/BLIP-II"/>
</dbReference>
<evidence type="ECO:0000259" key="5">
    <source>
        <dbReference type="Pfam" id="PF25390"/>
    </source>
</evidence>
<dbReference type="PROSITE" id="PS00626">
    <property type="entry name" value="RCC1_2"/>
    <property type="match status" value="2"/>
</dbReference>
<evidence type="ECO:0000256" key="3">
    <source>
        <dbReference type="PROSITE-ProRule" id="PRU00235"/>
    </source>
</evidence>
<dbReference type="PRINTS" id="PR00633">
    <property type="entry name" value="RCCNDNSATION"/>
</dbReference>